<reference evidence="20" key="1">
    <citation type="journal article" date="2019" name="Int. J. Syst. Evol. Microbiol.">
        <title>The Global Catalogue of Microorganisms (GCM) 10K type strain sequencing project: providing services to taxonomists for standard genome sequencing and annotation.</title>
        <authorList>
            <consortium name="The Broad Institute Genomics Platform"/>
            <consortium name="The Broad Institute Genome Sequencing Center for Infectious Disease"/>
            <person name="Wu L."/>
            <person name="Ma J."/>
        </authorList>
    </citation>
    <scope>NUCLEOTIDE SEQUENCE [LARGE SCALE GENOMIC DNA]</scope>
    <source>
        <strain evidence="20">NBRC 103632</strain>
    </source>
</reference>
<evidence type="ECO:0000256" key="6">
    <source>
        <dbReference type="ARBA" id="ARBA00022475"/>
    </source>
</evidence>
<dbReference type="EMBL" id="BSPL01000005">
    <property type="protein sequence ID" value="GLS68458.1"/>
    <property type="molecule type" value="Genomic_DNA"/>
</dbReference>
<dbReference type="InterPro" id="IPR005171">
    <property type="entry name" value="Cyt_c_oxidase_su4_prok"/>
</dbReference>
<evidence type="ECO:0000256" key="3">
    <source>
        <dbReference type="ARBA" id="ARBA00011700"/>
    </source>
</evidence>
<evidence type="ECO:0000256" key="16">
    <source>
        <dbReference type="ARBA" id="ARBA00032185"/>
    </source>
</evidence>
<comment type="caution">
    <text evidence="19">The sequence shown here is derived from an EMBL/GenBank/DDBJ whole genome shotgun (WGS) entry which is preliminary data.</text>
</comment>
<dbReference type="InterPro" id="IPR014210">
    <property type="entry name" value="Cyt_o_ubiqinol_oxidase_su4"/>
</dbReference>
<evidence type="ECO:0000256" key="13">
    <source>
        <dbReference type="ARBA" id="ARBA00030071"/>
    </source>
</evidence>
<dbReference type="AlphaFoldDB" id="A0AA37WRT6"/>
<dbReference type="GO" id="GO:0019646">
    <property type="term" value="P:aerobic electron transport chain"/>
    <property type="evidence" value="ECO:0007669"/>
    <property type="project" value="TreeGrafter"/>
</dbReference>
<dbReference type="Proteomes" id="UP001157440">
    <property type="component" value="Unassembled WGS sequence"/>
</dbReference>
<evidence type="ECO:0000256" key="8">
    <source>
        <dbReference type="ARBA" id="ARBA00022982"/>
    </source>
</evidence>
<feature type="transmembrane region" description="Helical" evidence="18">
    <location>
        <begin position="99"/>
        <end position="119"/>
    </location>
</feature>
<evidence type="ECO:0000256" key="7">
    <source>
        <dbReference type="ARBA" id="ARBA00022692"/>
    </source>
</evidence>
<dbReference type="GO" id="GO:0009319">
    <property type="term" value="C:cytochrome o ubiquinol oxidase complex"/>
    <property type="evidence" value="ECO:0007669"/>
    <property type="project" value="TreeGrafter"/>
</dbReference>
<keyword evidence="11 18" id="KW-0472">Membrane</keyword>
<dbReference type="RefSeq" id="WP_238197003.1">
    <property type="nucleotide sequence ID" value="NZ_BPQZ01000015.1"/>
</dbReference>
<keyword evidence="10" id="KW-0560">Oxidoreductase</keyword>
<evidence type="ECO:0000256" key="18">
    <source>
        <dbReference type="SAM" id="Phobius"/>
    </source>
</evidence>
<keyword evidence="20" id="KW-1185">Reference proteome</keyword>
<feature type="region of interest" description="Disordered" evidence="17">
    <location>
        <begin position="131"/>
        <end position="150"/>
    </location>
</feature>
<evidence type="ECO:0000256" key="15">
    <source>
        <dbReference type="ARBA" id="ARBA00031887"/>
    </source>
</evidence>
<keyword evidence="8" id="KW-0249">Electron transport</keyword>
<dbReference type="GO" id="GO:0009486">
    <property type="term" value="F:cytochrome bo3 ubiquinol oxidase activity"/>
    <property type="evidence" value="ECO:0007669"/>
    <property type="project" value="InterPro"/>
</dbReference>
<dbReference type="InterPro" id="IPR050968">
    <property type="entry name" value="Cytochrome_c_oxidase_bac_sub4"/>
</dbReference>
<evidence type="ECO:0000256" key="14">
    <source>
        <dbReference type="ARBA" id="ARBA00030211"/>
    </source>
</evidence>
<dbReference type="PANTHER" id="PTHR36835">
    <property type="entry name" value="CYTOCHROME BO(3) UBIQUINOL OXIDASE SUBUNIT 4"/>
    <property type="match status" value="1"/>
</dbReference>
<feature type="transmembrane region" description="Helical" evidence="18">
    <location>
        <begin position="37"/>
        <end position="55"/>
    </location>
</feature>
<evidence type="ECO:0000256" key="17">
    <source>
        <dbReference type="SAM" id="MobiDB-lite"/>
    </source>
</evidence>
<dbReference type="PANTHER" id="PTHR36835:SF1">
    <property type="entry name" value="CYTOCHROME BO(3) UBIQUINOL OXIDASE SUBUNIT 4"/>
    <property type="match status" value="1"/>
</dbReference>
<proteinExistence type="inferred from homology"/>
<organism evidence="19 20">
    <name type="scientific">Methylobacterium tardum</name>
    <dbReference type="NCBI Taxonomy" id="374432"/>
    <lineage>
        <taxon>Bacteria</taxon>
        <taxon>Pseudomonadati</taxon>
        <taxon>Pseudomonadota</taxon>
        <taxon>Alphaproteobacteria</taxon>
        <taxon>Hyphomicrobiales</taxon>
        <taxon>Methylobacteriaceae</taxon>
        <taxon>Methylobacterium</taxon>
    </lineage>
</organism>
<evidence type="ECO:0000256" key="5">
    <source>
        <dbReference type="ARBA" id="ARBA00022448"/>
    </source>
</evidence>
<dbReference type="GO" id="GO:0005886">
    <property type="term" value="C:plasma membrane"/>
    <property type="evidence" value="ECO:0007669"/>
    <property type="project" value="UniProtKB-SubCell"/>
</dbReference>
<keyword evidence="5" id="KW-0813">Transport</keyword>
<evidence type="ECO:0000313" key="19">
    <source>
        <dbReference type="EMBL" id="GLS68458.1"/>
    </source>
</evidence>
<keyword evidence="7 18" id="KW-0812">Transmembrane</keyword>
<evidence type="ECO:0000256" key="12">
    <source>
        <dbReference type="ARBA" id="ARBA00025694"/>
    </source>
</evidence>
<keyword evidence="6" id="KW-1003">Cell membrane</keyword>
<dbReference type="GO" id="GO:0015990">
    <property type="term" value="P:electron transport coupled proton transport"/>
    <property type="evidence" value="ECO:0007669"/>
    <property type="project" value="InterPro"/>
</dbReference>
<comment type="subunit">
    <text evidence="3">Heterooctamer of two A chains, two B chains, two C chains and two D chains.</text>
</comment>
<protein>
    <recommendedName>
        <fullName evidence="4">Cytochrome bo(3) ubiquinol oxidase subunit 4</fullName>
    </recommendedName>
    <alternativeName>
        <fullName evidence="16">Cytochrome o ubiquinol oxidase subunit 4</fullName>
    </alternativeName>
    <alternativeName>
        <fullName evidence="13">Oxidase bo(3) subunit 4</fullName>
    </alternativeName>
    <alternativeName>
        <fullName evidence="14">Ubiquinol oxidase polypeptide IV</fullName>
    </alternativeName>
    <alternativeName>
        <fullName evidence="15">Ubiquinol oxidase subunit 4</fullName>
    </alternativeName>
</protein>
<name>A0AA37WRT6_9HYPH</name>
<feature type="transmembrane region" description="Helical" evidence="18">
    <location>
        <begin position="67"/>
        <end position="87"/>
    </location>
</feature>
<sequence>MSHADHAGADGLDRHQADLAPGEEYGEEDIGKGVRGYLIGLALATLLTICSFAIVHAKFVWAPAVPVAILVFAIAQMGVHLVFFLHITTGPDNTNNVMSLAFGVLFVVLVVGGSVWIMSNMNSNMMPAMPQSAMPHSATPQPPMTQPMHH</sequence>
<dbReference type="GO" id="GO:0015078">
    <property type="term" value="F:proton transmembrane transporter activity"/>
    <property type="evidence" value="ECO:0007669"/>
    <property type="project" value="TreeGrafter"/>
</dbReference>
<evidence type="ECO:0000256" key="10">
    <source>
        <dbReference type="ARBA" id="ARBA00023002"/>
    </source>
</evidence>
<evidence type="ECO:0000256" key="9">
    <source>
        <dbReference type="ARBA" id="ARBA00022989"/>
    </source>
</evidence>
<comment type="similarity">
    <text evidence="2">Belongs to the cytochrome c oxidase bacterial subunit 4 family.</text>
</comment>
<comment type="function">
    <text evidence="12">Cytochrome bo(3) ubiquinol terminal oxidase is the component of the aerobic respiratory chain of E.coli that predominates when cells are grown at high aeration. Has proton pump activity across the membrane in addition to electron transfer, pumping 2 protons/electron.</text>
</comment>
<accession>A0AA37WRT6</accession>
<evidence type="ECO:0000256" key="4">
    <source>
        <dbReference type="ARBA" id="ARBA00014689"/>
    </source>
</evidence>
<evidence type="ECO:0000256" key="1">
    <source>
        <dbReference type="ARBA" id="ARBA00004651"/>
    </source>
</evidence>
<gene>
    <name evidence="19" type="ORF">GCM10007890_04700</name>
</gene>
<dbReference type="NCBIfam" id="TIGR02847">
    <property type="entry name" value="CyoD"/>
    <property type="match status" value="1"/>
</dbReference>
<feature type="compositionally biased region" description="Pro residues" evidence="17">
    <location>
        <begin position="140"/>
        <end position="150"/>
    </location>
</feature>
<evidence type="ECO:0000313" key="20">
    <source>
        <dbReference type="Proteomes" id="UP001157440"/>
    </source>
</evidence>
<evidence type="ECO:0000256" key="11">
    <source>
        <dbReference type="ARBA" id="ARBA00023136"/>
    </source>
</evidence>
<keyword evidence="9 18" id="KW-1133">Transmembrane helix</keyword>
<dbReference type="Pfam" id="PF03626">
    <property type="entry name" value="COX4_pro"/>
    <property type="match status" value="1"/>
</dbReference>
<evidence type="ECO:0000256" key="2">
    <source>
        <dbReference type="ARBA" id="ARBA00008079"/>
    </source>
</evidence>
<comment type="subcellular location">
    <subcellularLocation>
        <location evidence="1">Cell membrane</location>
        <topology evidence="1">Multi-pass membrane protein</topology>
    </subcellularLocation>
</comment>